<dbReference type="InterPro" id="IPR019885">
    <property type="entry name" value="Tscrpt_reg_HTH_AsnC-type_CS"/>
</dbReference>
<dbReference type="GO" id="GO:0005829">
    <property type="term" value="C:cytosol"/>
    <property type="evidence" value="ECO:0007669"/>
    <property type="project" value="TreeGrafter"/>
</dbReference>
<dbReference type="Gene3D" id="3.30.70.920">
    <property type="match status" value="1"/>
</dbReference>
<dbReference type="Pfam" id="PF01037">
    <property type="entry name" value="AsnC_trans_reg"/>
    <property type="match status" value="1"/>
</dbReference>
<dbReference type="RefSeq" id="WP_052733693.1">
    <property type="nucleotide sequence ID" value="NZ_BBWU01000001.1"/>
</dbReference>
<evidence type="ECO:0000256" key="2">
    <source>
        <dbReference type="ARBA" id="ARBA00023125"/>
    </source>
</evidence>
<dbReference type="SMART" id="SM00344">
    <property type="entry name" value="HTH_ASNC"/>
    <property type="match status" value="1"/>
</dbReference>
<protein>
    <submittedName>
        <fullName evidence="5">Putative AsnC family transcriptional regulator</fullName>
    </submittedName>
</protein>
<evidence type="ECO:0000313" key="5">
    <source>
        <dbReference type="EMBL" id="GAO37978.1"/>
    </source>
</evidence>
<feature type="domain" description="HTH asnC-type" evidence="4">
    <location>
        <begin position="1"/>
        <end position="62"/>
    </location>
</feature>
<dbReference type="InterPro" id="IPR019888">
    <property type="entry name" value="Tscrpt_reg_AsnC-like"/>
</dbReference>
<dbReference type="OrthoDB" id="9809462at2"/>
<dbReference type="SUPFAM" id="SSF54909">
    <property type="entry name" value="Dimeric alpha+beta barrel"/>
    <property type="match status" value="1"/>
</dbReference>
<keyword evidence="6" id="KW-1185">Reference proteome</keyword>
<dbReference type="EMBL" id="BBWU01000001">
    <property type="protein sequence ID" value="GAO37978.1"/>
    <property type="molecule type" value="Genomic_DNA"/>
</dbReference>
<accession>A0A0E9MKE8</accession>
<dbReference type="STRING" id="1219043.SCH01S_01_01410"/>
<proteinExistence type="predicted"/>
<dbReference type="Gene3D" id="1.10.10.10">
    <property type="entry name" value="Winged helix-like DNA-binding domain superfamily/Winged helix DNA-binding domain"/>
    <property type="match status" value="1"/>
</dbReference>
<comment type="caution">
    <text evidence="5">The sequence shown here is derived from an EMBL/GenBank/DDBJ whole genome shotgun (WGS) entry which is preliminary data.</text>
</comment>
<evidence type="ECO:0000256" key="1">
    <source>
        <dbReference type="ARBA" id="ARBA00023015"/>
    </source>
</evidence>
<dbReference type="PROSITE" id="PS00519">
    <property type="entry name" value="HTH_ASNC_1"/>
    <property type="match status" value="1"/>
</dbReference>
<dbReference type="InterPro" id="IPR000485">
    <property type="entry name" value="AsnC-type_HTH_dom"/>
</dbReference>
<reference evidence="5 6" key="1">
    <citation type="submission" date="2015-04" db="EMBL/GenBank/DDBJ databases">
        <title>Whole genome shotgun sequence of Sphingomonas changbaiensis NBRC 104936.</title>
        <authorList>
            <person name="Katano-Makiyama Y."/>
            <person name="Hosoyama A."/>
            <person name="Hashimoto M."/>
            <person name="Noguchi M."/>
            <person name="Tsuchikane K."/>
            <person name="Ohji S."/>
            <person name="Yamazoe A."/>
            <person name="Ichikawa N."/>
            <person name="Kimura A."/>
            <person name="Fujita N."/>
        </authorList>
    </citation>
    <scope>NUCLEOTIDE SEQUENCE [LARGE SCALE GENOMIC DNA]</scope>
    <source>
        <strain evidence="5 6">NBRC 104936</strain>
    </source>
</reference>
<keyword evidence="2" id="KW-0238">DNA-binding</keyword>
<dbReference type="InterPro" id="IPR019887">
    <property type="entry name" value="Tscrpt_reg_AsnC/Lrp_C"/>
</dbReference>
<evidence type="ECO:0000259" key="4">
    <source>
        <dbReference type="PROSITE" id="PS50956"/>
    </source>
</evidence>
<organism evidence="5 6">
    <name type="scientific">Sphingomonas changbaiensis NBRC 104936</name>
    <dbReference type="NCBI Taxonomy" id="1219043"/>
    <lineage>
        <taxon>Bacteria</taxon>
        <taxon>Pseudomonadati</taxon>
        <taxon>Pseudomonadota</taxon>
        <taxon>Alphaproteobacteria</taxon>
        <taxon>Sphingomonadales</taxon>
        <taxon>Sphingomonadaceae</taxon>
        <taxon>Sphingomonas</taxon>
    </lineage>
</organism>
<dbReference type="GO" id="GO:0043565">
    <property type="term" value="F:sequence-specific DNA binding"/>
    <property type="evidence" value="ECO:0007669"/>
    <property type="project" value="InterPro"/>
</dbReference>
<dbReference type="PRINTS" id="PR00033">
    <property type="entry name" value="HTHASNC"/>
</dbReference>
<dbReference type="PANTHER" id="PTHR30154:SF34">
    <property type="entry name" value="TRANSCRIPTIONAL REGULATOR AZLB"/>
    <property type="match status" value="1"/>
</dbReference>
<dbReference type="GO" id="GO:0043200">
    <property type="term" value="P:response to amino acid"/>
    <property type="evidence" value="ECO:0007669"/>
    <property type="project" value="TreeGrafter"/>
</dbReference>
<dbReference type="Proteomes" id="UP000033202">
    <property type="component" value="Unassembled WGS sequence"/>
</dbReference>
<dbReference type="InterPro" id="IPR036388">
    <property type="entry name" value="WH-like_DNA-bd_sf"/>
</dbReference>
<evidence type="ECO:0000313" key="6">
    <source>
        <dbReference type="Proteomes" id="UP000033202"/>
    </source>
</evidence>
<dbReference type="AlphaFoldDB" id="A0A0E9MKE8"/>
<dbReference type="SUPFAM" id="SSF46785">
    <property type="entry name" value="Winged helix' DNA-binding domain"/>
    <property type="match status" value="1"/>
</dbReference>
<keyword evidence="3" id="KW-0804">Transcription</keyword>
<sequence>MDEKDRLLLTLLRRNARSSIVALARDLGLSRSATQDRLARLVSSGAIAGFTTVEGSDAGGRQCAYLMLTLAPGRRCAEVVPKLRKIPFVSLIHSLTGPIDLLLRVDGDGIADVEQARAAAAAVSGIASVATSILLDRHLG</sequence>
<name>A0A0E9MKE8_9SPHN</name>
<dbReference type="InterPro" id="IPR011008">
    <property type="entry name" value="Dimeric_a/b-barrel"/>
</dbReference>
<dbReference type="PANTHER" id="PTHR30154">
    <property type="entry name" value="LEUCINE-RESPONSIVE REGULATORY PROTEIN"/>
    <property type="match status" value="1"/>
</dbReference>
<dbReference type="PROSITE" id="PS50956">
    <property type="entry name" value="HTH_ASNC_2"/>
    <property type="match status" value="1"/>
</dbReference>
<gene>
    <name evidence="5" type="ORF">SCH01S_01_01410</name>
</gene>
<dbReference type="Pfam" id="PF13404">
    <property type="entry name" value="HTH_AsnC-type"/>
    <property type="match status" value="1"/>
</dbReference>
<keyword evidence="1" id="KW-0805">Transcription regulation</keyword>
<dbReference type="InterPro" id="IPR036390">
    <property type="entry name" value="WH_DNA-bd_sf"/>
</dbReference>
<evidence type="ECO:0000256" key="3">
    <source>
        <dbReference type="ARBA" id="ARBA00023163"/>
    </source>
</evidence>